<sequence length="168" mass="19481">MKSPESEEPIYNTMPSEEELINLLHTHHEKDDPRSHFYVRTHVIPEVNWLNVIGKFILSLCISLLVSLIFFYSSKPFIPAYASMSVPLVFAASMFFIVLIRARAILVWIIRIYQRFAPLELRDKCRYEPSCSMYMIQAIEKYGAVKGLSLGIRRLRRCNITGGGYDYP</sequence>
<keyword evidence="1" id="KW-0812">Transmembrane</keyword>
<dbReference type="NCBIfam" id="TIGR00278">
    <property type="entry name" value="membrane protein insertion efficiency factor YidD"/>
    <property type="match status" value="1"/>
</dbReference>
<dbReference type="STRING" id="582692.SAMN05720606_101348"/>
<dbReference type="SMART" id="SM01234">
    <property type="entry name" value="Haemolytic"/>
    <property type="match status" value="1"/>
</dbReference>
<accession>A0A1G5BFM6</accession>
<feature type="transmembrane region" description="Helical" evidence="1">
    <location>
        <begin position="78"/>
        <end position="100"/>
    </location>
</feature>
<evidence type="ECO:0000313" key="3">
    <source>
        <dbReference type="Proteomes" id="UP000198538"/>
    </source>
</evidence>
<dbReference type="EMBL" id="FMVM01000001">
    <property type="protein sequence ID" value="SCX88810.1"/>
    <property type="molecule type" value="Genomic_DNA"/>
</dbReference>
<dbReference type="AlphaFoldDB" id="A0A1G5BFM6"/>
<evidence type="ECO:0000256" key="1">
    <source>
        <dbReference type="SAM" id="Phobius"/>
    </source>
</evidence>
<gene>
    <name evidence="2" type="ORF">SAMN05720606_101348</name>
</gene>
<dbReference type="Pfam" id="PF01809">
    <property type="entry name" value="YidD"/>
    <property type="match status" value="1"/>
</dbReference>
<name>A0A1G5BFM6_9BACL</name>
<reference evidence="3" key="1">
    <citation type="submission" date="2016-10" db="EMBL/GenBank/DDBJ databases">
        <authorList>
            <person name="Varghese N."/>
            <person name="Submissions S."/>
        </authorList>
    </citation>
    <scope>NUCLEOTIDE SEQUENCE [LARGE SCALE GENOMIC DNA]</scope>
    <source>
        <strain evidence="3">BL9</strain>
    </source>
</reference>
<feature type="transmembrane region" description="Helical" evidence="1">
    <location>
        <begin position="49"/>
        <end position="72"/>
    </location>
</feature>
<protein>
    <submittedName>
        <fullName evidence="2">Putative membrane protein insertion efficiency factor</fullName>
    </submittedName>
</protein>
<keyword evidence="1" id="KW-0472">Membrane</keyword>
<dbReference type="Proteomes" id="UP000198538">
    <property type="component" value="Unassembled WGS sequence"/>
</dbReference>
<keyword evidence="3" id="KW-1185">Reference proteome</keyword>
<dbReference type="PANTHER" id="PTHR33383">
    <property type="entry name" value="MEMBRANE PROTEIN INSERTION EFFICIENCY FACTOR-RELATED"/>
    <property type="match status" value="1"/>
</dbReference>
<evidence type="ECO:0000313" key="2">
    <source>
        <dbReference type="EMBL" id="SCX88810.1"/>
    </source>
</evidence>
<dbReference type="InterPro" id="IPR002696">
    <property type="entry name" value="Membr_insert_effic_factor_YidD"/>
</dbReference>
<proteinExistence type="predicted"/>
<organism evidence="2 3">
    <name type="scientific">Paenibacillus polysaccharolyticus</name>
    <dbReference type="NCBI Taxonomy" id="582692"/>
    <lineage>
        <taxon>Bacteria</taxon>
        <taxon>Bacillati</taxon>
        <taxon>Bacillota</taxon>
        <taxon>Bacilli</taxon>
        <taxon>Bacillales</taxon>
        <taxon>Paenibacillaceae</taxon>
        <taxon>Paenibacillus</taxon>
    </lineage>
</organism>
<dbReference type="PANTHER" id="PTHR33383:SF1">
    <property type="entry name" value="MEMBRANE PROTEIN INSERTION EFFICIENCY FACTOR-RELATED"/>
    <property type="match status" value="1"/>
</dbReference>
<keyword evidence="1" id="KW-1133">Transmembrane helix</keyword>